<proteinExistence type="inferred from homology"/>
<evidence type="ECO:0000313" key="19">
    <source>
        <dbReference type="Proteomes" id="UP000192596"/>
    </source>
</evidence>
<dbReference type="GO" id="GO:0046872">
    <property type="term" value="F:metal ion binding"/>
    <property type="evidence" value="ECO:0007669"/>
    <property type="project" value="UniProtKB-KW"/>
</dbReference>
<keyword evidence="9 16" id="KW-0256">Endoplasmic reticulum</keyword>
<evidence type="ECO:0000256" key="9">
    <source>
        <dbReference type="ARBA" id="ARBA00022824"/>
    </source>
</evidence>
<sequence>MSDWVNFPKEHALHQFALQVDQITAEADHKEMYGVTLQPTKEGDKPAHTTLIVLQKFLRANAGDLPRAKSQLLEALQWRKEYRPHEAKDEVFSKDKFGGLGYVTRLRGVVETTNEEDVAIFNIYGAAAKDPKKTFGDVEAFIRWRVALMELTLSALALNSATLPIPDYGAGPDPYQAIQVHDYLSVSFFRQPAEVKASSSRIISLFSKYYPETVSYKYFVNVPIVMQWMMGTMKMLLSSDAVRKMTWMTYGSELVKYLGEGVGREYGGKGPSVNEIGETVRYDDGVEQTKA</sequence>
<name>A0A1V8SQL9_9PEZI</name>
<dbReference type="GO" id="GO:0008526">
    <property type="term" value="F:phosphatidylinositol transfer activity"/>
    <property type="evidence" value="ECO:0007669"/>
    <property type="project" value="UniProtKB-UniRule"/>
</dbReference>
<evidence type="ECO:0000256" key="14">
    <source>
        <dbReference type="ARBA" id="ARBA00024146"/>
    </source>
</evidence>
<keyword evidence="19" id="KW-1185">Reference proteome</keyword>
<comment type="caution">
    <text evidence="18">The sequence shown here is derived from an EMBL/GenBank/DDBJ whole genome shotgun (WGS) entry which is preliminary data.</text>
</comment>
<dbReference type="InParanoid" id="A0A1V8SQL9"/>
<comment type="catalytic activity">
    <reaction evidence="14">
        <text>a 1,2-diacyl-sn-glycero-3-phospho-(1D-myo-inositol)(in) = a 1,2-diacyl-sn-glycero-3-phospho-(1D-myo-inositol)(out)</text>
        <dbReference type="Rhea" id="RHEA:38691"/>
        <dbReference type="ChEBI" id="CHEBI:57880"/>
    </reaction>
    <physiologicalReaction direction="left-to-right" evidence="14">
        <dbReference type="Rhea" id="RHEA:38692"/>
    </physiologicalReaction>
</comment>
<dbReference type="Pfam" id="PF00650">
    <property type="entry name" value="CRAL_TRIO"/>
    <property type="match status" value="1"/>
</dbReference>
<dbReference type="PANTHER" id="PTHR47669">
    <property type="entry name" value="PHOSPHATIDYLINOSITOL TRANSFER PROTEIN SFH5"/>
    <property type="match status" value="1"/>
</dbReference>
<evidence type="ECO:0000256" key="6">
    <source>
        <dbReference type="ARBA" id="ARBA00022490"/>
    </source>
</evidence>
<evidence type="ECO:0000256" key="11">
    <source>
        <dbReference type="ARBA" id="ARBA00023004"/>
    </source>
</evidence>
<dbReference type="InterPro" id="IPR036273">
    <property type="entry name" value="CRAL/TRIO_N_dom_sf"/>
</dbReference>
<dbReference type="GO" id="GO:0043001">
    <property type="term" value="P:Golgi to plasma membrane protein transport"/>
    <property type="evidence" value="ECO:0007669"/>
    <property type="project" value="TreeGrafter"/>
</dbReference>
<evidence type="ECO:0000256" key="3">
    <source>
        <dbReference type="ARBA" id="ARBA00006667"/>
    </source>
</evidence>
<comment type="cofactor">
    <cofactor evidence="1">
        <name>heme b</name>
        <dbReference type="ChEBI" id="CHEBI:60344"/>
    </cofactor>
</comment>
<evidence type="ECO:0000256" key="7">
    <source>
        <dbReference type="ARBA" id="ARBA00022617"/>
    </source>
</evidence>
<evidence type="ECO:0000256" key="5">
    <source>
        <dbReference type="ARBA" id="ARBA00022448"/>
    </source>
</evidence>
<dbReference type="SUPFAM" id="SSF46938">
    <property type="entry name" value="CRAL/TRIO N-terminal domain"/>
    <property type="match status" value="1"/>
</dbReference>
<feature type="domain" description="CRAL-TRIO" evidence="17">
    <location>
        <begin position="139"/>
        <end position="274"/>
    </location>
</feature>
<dbReference type="InterPro" id="IPR011074">
    <property type="entry name" value="CRAL/TRIO_N_dom"/>
</dbReference>
<keyword evidence="5 16" id="KW-0813">Transport</keyword>
<dbReference type="PANTHER" id="PTHR47669:SF1">
    <property type="entry name" value="PHOSPHATIDYLINOSITOL TRANSFER PROTEIN SFH5"/>
    <property type="match status" value="1"/>
</dbReference>
<comment type="similarity">
    <text evidence="3 16">Belongs to the SFH5 family.</text>
</comment>
<dbReference type="GO" id="GO:0017157">
    <property type="term" value="P:regulation of exocytosis"/>
    <property type="evidence" value="ECO:0007669"/>
    <property type="project" value="TreeGrafter"/>
</dbReference>
<dbReference type="Gene3D" id="3.40.525.10">
    <property type="entry name" value="CRAL-TRIO lipid binding domain"/>
    <property type="match status" value="1"/>
</dbReference>
<keyword evidence="6 16" id="KW-0963">Cytoplasm</keyword>
<dbReference type="GO" id="GO:0032541">
    <property type="term" value="C:cortical endoplasmic reticulum"/>
    <property type="evidence" value="ECO:0007669"/>
    <property type="project" value="TreeGrafter"/>
</dbReference>
<evidence type="ECO:0000256" key="2">
    <source>
        <dbReference type="ARBA" id="ARBA00004406"/>
    </source>
</evidence>
<evidence type="ECO:0000256" key="13">
    <source>
        <dbReference type="ARBA" id="ARBA00023136"/>
    </source>
</evidence>
<evidence type="ECO:0000256" key="10">
    <source>
        <dbReference type="ARBA" id="ARBA00022848"/>
    </source>
</evidence>
<evidence type="ECO:0000256" key="16">
    <source>
        <dbReference type="RuleBase" id="RU367059"/>
    </source>
</evidence>
<dbReference type="STRING" id="1507870.A0A1V8SQL9"/>
<comment type="subcellular location">
    <subcellularLocation>
        <location evidence="16">Cytoplasm</location>
    </subcellularLocation>
    <subcellularLocation>
        <location evidence="2 16">Endoplasmic reticulum membrane</location>
        <topology evidence="2 16">Peripheral membrane protein</topology>
    </subcellularLocation>
    <subcellularLocation>
        <location evidence="16">Microsome membrane</location>
        <topology evidence="16">Peripheral membrane protein</topology>
    </subcellularLocation>
</comment>
<protein>
    <recommendedName>
        <fullName evidence="4 16">Phosphatidylinositol transfer protein SFH5</fullName>
        <shortName evidence="16">PITP SFH5</shortName>
    </recommendedName>
</protein>
<dbReference type="EMBL" id="NAJO01000031">
    <property type="protein sequence ID" value="OQO01475.1"/>
    <property type="molecule type" value="Genomic_DNA"/>
</dbReference>
<dbReference type="AlphaFoldDB" id="A0A1V8SQL9"/>
<keyword evidence="10 16" id="KW-0492">Microsome</keyword>
<dbReference type="Pfam" id="PF03765">
    <property type="entry name" value="CRAL_TRIO_N"/>
    <property type="match status" value="1"/>
</dbReference>
<reference evidence="19" key="1">
    <citation type="submission" date="2017-03" db="EMBL/GenBank/DDBJ databases">
        <title>Genomes of endolithic fungi from Antarctica.</title>
        <authorList>
            <person name="Coleine C."/>
            <person name="Masonjones S."/>
            <person name="Stajich J.E."/>
        </authorList>
    </citation>
    <scope>NUCLEOTIDE SEQUENCE [LARGE SCALE GENOMIC DNA]</scope>
    <source>
        <strain evidence="19">CCFEE 5527</strain>
    </source>
</reference>
<dbReference type="PROSITE" id="PS50191">
    <property type="entry name" value="CRAL_TRIO"/>
    <property type="match status" value="1"/>
</dbReference>
<keyword evidence="12 16" id="KW-0445">Lipid transport</keyword>
<evidence type="ECO:0000256" key="15">
    <source>
        <dbReference type="ARBA" id="ARBA00024180"/>
    </source>
</evidence>
<keyword evidence="11" id="KW-0408">Iron</keyword>
<gene>
    <name evidence="18" type="ORF">B0A48_13030</name>
</gene>
<accession>A0A1V8SQL9</accession>
<keyword evidence="8" id="KW-0479">Metal-binding</keyword>
<evidence type="ECO:0000259" key="17">
    <source>
        <dbReference type="PROSITE" id="PS50191"/>
    </source>
</evidence>
<dbReference type="InterPro" id="IPR036865">
    <property type="entry name" value="CRAL-TRIO_dom_sf"/>
</dbReference>
<keyword evidence="7" id="KW-0349">Heme</keyword>
<dbReference type="CDD" id="cd00170">
    <property type="entry name" value="SEC14"/>
    <property type="match status" value="1"/>
</dbReference>
<keyword evidence="13 16" id="KW-0472">Membrane</keyword>
<dbReference type="GO" id="GO:0005789">
    <property type="term" value="C:endoplasmic reticulum membrane"/>
    <property type="evidence" value="ECO:0007669"/>
    <property type="project" value="UniProtKB-SubCell"/>
</dbReference>
<evidence type="ECO:0000256" key="1">
    <source>
        <dbReference type="ARBA" id="ARBA00001970"/>
    </source>
</evidence>
<evidence type="ECO:0000313" key="18">
    <source>
        <dbReference type="EMBL" id="OQO01475.1"/>
    </source>
</evidence>
<dbReference type="InterPro" id="IPR042938">
    <property type="entry name" value="Sfh5"/>
</dbReference>
<organism evidence="18 19">
    <name type="scientific">Cryoendolithus antarcticus</name>
    <dbReference type="NCBI Taxonomy" id="1507870"/>
    <lineage>
        <taxon>Eukaryota</taxon>
        <taxon>Fungi</taxon>
        <taxon>Dikarya</taxon>
        <taxon>Ascomycota</taxon>
        <taxon>Pezizomycotina</taxon>
        <taxon>Dothideomycetes</taxon>
        <taxon>Dothideomycetidae</taxon>
        <taxon>Cladosporiales</taxon>
        <taxon>Cladosporiaceae</taxon>
        <taxon>Cryoendolithus</taxon>
    </lineage>
</organism>
<evidence type="ECO:0000256" key="12">
    <source>
        <dbReference type="ARBA" id="ARBA00023055"/>
    </source>
</evidence>
<dbReference type="InterPro" id="IPR001251">
    <property type="entry name" value="CRAL-TRIO_dom"/>
</dbReference>
<evidence type="ECO:0000256" key="8">
    <source>
        <dbReference type="ARBA" id="ARBA00022723"/>
    </source>
</evidence>
<dbReference type="FunCoup" id="A0A1V8SQL9">
    <property type="interactions" value="75"/>
</dbReference>
<evidence type="ECO:0000256" key="4">
    <source>
        <dbReference type="ARBA" id="ARBA00018320"/>
    </source>
</evidence>
<dbReference type="OrthoDB" id="75724at2759"/>
<dbReference type="GO" id="GO:0005886">
    <property type="term" value="C:plasma membrane"/>
    <property type="evidence" value="ECO:0007669"/>
    <property type="project" value="TreeGrafter"/>
</dbReference>
<dbReference type="SUPFAM" id="SSF52087">
    <property type="entry name" value="CRAL/TRIO domain"/>
    <property type="match status" value="1"/>
</dbReference>
<dbReference type="Proteomes" id="UP000192596">
    <property type="component" value="Unassembled WGS sequence"/>
</dbReference>
<comment type="function">
    <text evidence="15">Non-classical phosphatidylinositol (PtdIns) transfer protein (PITP), which exhibits PtdIns-binding/transfer activity in the absence of detectable PtdCho-binding/transfer activity. Regulates PtdIns(4,5)P2 homeostasis at the plasma membrane. Heme-binding protein that may play a role in organic oxidant-induced stress responses.</text>
</comment>
<dbReference type="GO" id="GO:0005829">
    <property type="term" value="C:cytosol"/>
    <property type="evidence" value="ECO:0007669"/>
    <property type="project" value="TreeGrafter"/>
</dbReference>